<comment type="catalytic activity">
    <reaction evidence="27">
        <text>ITP + 2 H2O = IMP + 2 phosphate + 2 H(+)</text>
        <dbReference type="Rhea" id="RHEA:77735"/>
        <dbReference type="ChEBI" id="CHEBI:15377"/>
        <dbReference type="ChEBI" id="CHEBI:15378"/>
        <dbReference type="ChEBI" id="CHEBI:43474"/>
        <dbReference type="ChEBI" id="CHEBI:58053"/>
        <dbReference type="ChEBI" id="CHEBI:61402"/>
    </reaction>
    <physiologicalReaction direction="left-to-right" evidence="27">
        <dbReference type="Rhea" id="RHEA:77736"/>
    </physiologicalReaction>
</comment>
<dbReference type="PANTHER" id="PTHR11782">
    <property type="entry name" value="ADENOSINE/GUANOSINE DIPHOSPHATASE"/>
    <property type="match status" value="1"/>
</dbReference>
<evidence type="ECO:0000256" key="6">
    <source>
        <dbReference type="ARBA" id="ARBA00011748"/>
    </source>
</evidence>
<comment type="catalytic activity">
    <reaction evidence="35">
        <text>CTP + H2O = CDP + phosphate + H(+)</text>
        <dbReference type="Rhea" id="RHEA:29387"/>
        <dbReference type="ChEBI" id="CHEBI:15377"/>
        <dbReference type="ChEBI" id="CHEBI:15378"/>
        <dbReference type="ChEBI" id="CHEBI:37563"/>
        <dbReference type="ChEBI" id="CHEBI:43474"/>
        <dbReference type="ChEBI" id="CHEBI:58069"/>
    </reaction>
    <physiologicalReaction direction="left-to-right" evidence="35">
        <dbReference type="Rhea" id="RHEA:29388"/>
    </physiologicalReaction>
</comment>
<dbReference type="Gene3D" id="3.30.420.150">
    <property type="entry name" value="Exopolyphosphatase. Domain 2"/>
    <property type="match status" value="1"/>
</dbReference>
<comment type="catalytic activity">
    <reaction evidence="41">
        <text>UDP + H2O = UMP + phosphate + H(+)</text>
        <dbReference type="Rhea" id="RHEA:64876"/>
        <dbReference type="ChEBI" id="CHEBI:15377"/>
        <dbReference type="ChEBI" id="CHEBI:15378"/>
        <dbReference type="ChEBI" id="CHEBI:43474"/>
        <dbReference type="ChEBI" id="CHEBI:57865"/>
        <dbReference type="ChEBI" id="CHEBI:58223"/>
    </reaction>
    <physiologicalReaction direction="left-to-right" evidence="41">
        <dbReference type="Rhea" id="RHEA:64877"/>
    </physiologicalReaction>
</comment>
<reference evidence="48" key="2">
    <citation type="submission" date="2025-09" db="UniProtKB">
        <authorList>
            <consortium name="Ensembl"/>
        </authorList>
    </citation>
    <scope>IDENTIFICATION</scope>
</reference>
<sequence>MAEQRETKGKNAWYKAVIIITVLGITAIVALVTTAVLQNKPLLQKYKYGIVLDAGSSHTAVYIYEWPAEKDNDTGRVQQTHSCKVQGAGISSYSVFPGQAGASLKSCMKEAESLIPLSRHHETPLYLGATAGMRLLRMENQSLSDQVLWSVEEVLRSSPFSYQGARIITGQEEGAFGWVTVNYLSDRLKQGSGTTGALDLGGASTQISFVANQDVAEESAENAVTFRLYGNDYFLYTHSFLCYGKDQALKLALAQQTQSGDSSVLDPCFHPGYSVDRSYFSVYSSPCVMAGKPLVSRDSFTHVGAGNASLCQEVVRRIFNFSSCSFSRCSFNRVYQPPLQGPFGAFSAFYFVMNFLNLTSGSLESSREKLERYCSRPWTQIKQQHPDVKEKYLAEYCFSGSYILSLLTDGYNFTSDTWTDITFIKKGAPAGLEGGVRTGRGDIITRSPSPLETTPTGDRTFRPLRPWGPSIFTSQPYTHTQTHTHAHKHTHKQIHMHMHTYVYKLYDSMTASTPKP</sequence>
<evidence type="ECO:0000256" key="14">
    <source>
        <dbReference type="ARBA" id="ARBA00022989"/>
    </source>
</evidence>
<evidence type="ECO:0000256" key="28">
    <source>
        <dbReference type="ARBA" id="ARBA00047940"/>
    </source>
</evidence>
<comment type="catalytic activity">
    <reaction evidence="37">
        <text>ITP + H2O = IDP + phosphate + H(+)</text>
        <dbReference type="Rhea" id="RHEA:28330"/>
        <dbReference type="ChEBI" id="CHEBI:15377"/>
        <dbReference type="ChEBI" id="CHEBI:15378"/>
        <dbReference type="ChEBI" id="CHEBI:43474"/>
        <dbReference type="ChEBI" id="CHEBI:58280"/>
        <dbReference type="ChEBI" id="CHEBI:61402"/>
    </reaction>
    <physiologicalReaction direction="left-to-right" evidence="37">
        <dbReference type="Rhea" id="RHEA:28331"/>
    </physiologicalReaction>
</comment>
<evidence type="ECO:0000256" key="46">
    <source>
        <dbReference type="SAM" id="MobiDB-lite"/>
    </source>
</evidence>
<dbReference type="GO" id="GO:0017111">
    <property type="term" value="F:ribonucleoside triphosphate phosphatase activity"/>
    <property type="evidence" value="ECO:0007669"/>
    <property type="project" value="TreeGrafter"/>
</dbReference>
<dbReference type="GO" id="GO:0009134">
    <property type="term" value="P:nucleoside diphosphate catabolic process"/>
    <property type="evidence" value="ECO:0007669"/>
    <property type="project" value="TreeGrafter"/>
</dbReference>
<evidence type="ECO:0000256" key="38">
    <source>
        <dbReference type="ARBA" id="ARBA00049315"/>
    </source>
</evidence>
<comment type="catalytic activity">
    <reaction evidence="32">
        <text>ATP + 2 H2O = AMP + 2 phosphate + 2 H(+)</text>
        <dbReference type="Rhea" id="RHEA:20988"/>
        <dbReference type="ChEBI" id="CHEBI:15377"/>
        <dbReference type="ChEBI" id="CHEBI:15378"/>
        <dbReference type="ChEBI" id="CHEBI:30616"/>
        <dbReference type="ChEBI" id="CHEBI:43474"/>
        <dbReference type="ChEBI" id="CHEBI:456215"/>
    </reaction>
    <physiologicalReaction direction="left-to-right" evidence="32">
        <dbReference type="Rhea" id="RHEA:20989"/>
    </physiologicalReaction>
</comment>
<name>A0A8C7CQR3_ONCKI</name>
<evidence type="ECO:0000256" key="33">
    <source>
        <dbReference type="ARBA" id="ARBA00048778"/>
    </source>
</evidence>
<comment type="function">
    <text evidence="24">Catalyzes the hydrolysis of both di- and triphosphate nucleotides (NDPs and NTPs) and hydrolyze NTPs to nucleotide monophosphates (NMPs) in two distinct successive phosphate-releasing steps, with NDPs as intermediates and participates in the regulation of extracellular levels of nucleotides. By hydrolyzing proinflammatory ATP and platelet-activating ADP to AMP, it blocks platelet aggregation and supports blood flow.</text>
</comment>
<evidence type="ECO:0000256" key="34">
    <source>
        <dbReference type="ARBA" id="ARBA00048790"/>
    </source>
</evidence>
<dbReference type="GO" id="GO:0045134">
    <property type="term" value="F:UDP phosphatase activity"/>
    <property type="evidence" value="ECO:0007669"/>
    <property type="project" value="TreeGrafter"/>
</dbReference>
<organism evidence="48 49">
    <name type="scientific">Oncorhynchus kisutch</name>
    <name type="common">Coho salmon</name>
    <name type="synonym">Salmo kisutch</name>
    <dbReference type="NCBI Taxonomy" id="8019"/>
    <lineage>
        <taxon>Eukaryota</taxon>
        <taxon>Metazoa</taxon>
        <taxon>Chordata</taxon>
        <taxon>Craniata</taxon>
        <taxon>Vertebrata</taxon>
        <taxon>Euteleostomi</taxon>
        <taxon>Actinopterygii</taxon>
        <taxon>Neopterygii</taxon>
        <taxon>Teleostei</taxon>
        <taxon>Protacanthopterygii</taxon>
        <taxon>Salmoniformes</taxon>
        <taxon>Salmonidae</taxon>
        <taxon>Salmoninae</taxon>
        <taxon>Oncorhynchus</taxon>
    </lineage>
</organism>
<evidence type="ECO:0000256" key="7">
    <source>
        <dbReference type="ARBA" id="ARBA00012148"/>
    </source>
</evidence>
<comment type="catalytic activity">
    <reaction evidence="26">
        <text>UTP + H2O = UDP + phosphate + H(+)</text>
        <dbReference type="Rhea" id="RHEA:64900"/>
        <dbReference type="ChEBI" id="CHEBI:15377"/>
        <dbReference type="ChEBI" id="CHEBI:15378"/>
        <dbReference type="ChEBI" id="CHEBI:43474"/>
        <dbReference type="ChEBI" id="CHEBI:46398"/>
        <dbReference type="ChEBI" id="CHEBI:58223"/>
    </reaction>
    <physiologicalReaction direction="left-to-right" evidence="26">
        <dbReference type="Rhea" id="RHEA:64901"/>
    </physiologicalReaction>
</comment>
<dbReference type="GO" id="GO:0004050">
    <property type="term" value="F:apyrase activity"/>
    <property type="evidence" value="ECO:0007669"/>
    <property type="project" value="UniProtKB-EC"/>
</dbReference>
<keyword evidence="12 44" id="KW-0067">ATP-binding</keyword>
<evidence type="ECO:0000256" key="22">
    <source>
        <dbReference type="ARBA" id="ARBA00044280"/>
    </source>
</evidence>
<comment type="catalytic activity">
    <reaction evidence="42">
        <text>ADP + H2O = AMP + phosphate + H(+)</text>
        <dbReference type="Rhea" id="RHEA:61436"/>
        <dbReference type="ChEBI" id="CHEBI:15377"/>
        <dbReference type="ChEBI" id="CHEBI:15378"/>
        <dbReference type="ChEBI" id="CHEBI:43474"/>
        <dbReference type="ChEBI" id="CHEBI:456215"/>
        <dbReference type="ChEBI" id="CHEBI:456216"/>
    </reaction>
    <physiologicalReaction direction="left-to-right" evidence="42">
        <dbReference type="Rhea" id="RHEA:61437"/>
    </physiologicalReaction>
</comment>
<dbReference type="AlphaFoldDB" id="A0A8C7CQR3"/>
<evidence type="ECO:0000256" key="45">
    <source>
        <dbReference type="RuleBase" id="RU003833"/>
    </source>
</evidence>
<keyword evidence="11" id="KW-0106">Calcium</keyword>
<evidence type="ECO:0000256" key="25">
    <source>
        <dbReference type="ARBA" id="ARBA00047297"/>
    </source>
</evidence>
<dbReference type="InterPro" id="IPR000407">
    <property type="entry name" value="GDA1_CD39_NTPase"/>
</dbReference>
<evidence type="ECO:0000256" key="18">
    <source>
        <dbReference type="ARBA" id="ARBA00039600"/>
    </source>
</evidence>
<feature type="transmembrane region" description="Helical" evidence="47">
    <location>
        <begin position="12"/>
        <end position="37"/>
    </location>
</feature>
<evidence type="ECO:0000256" key="2">
    <source>
        <dbReference type="ARBA" id="ARBA00001946"/>
    </source>
</evidence>
<keyword evidence="49" id="KW-1185">Reference proteome</keyword>
<feature type="region of interest" description="Disordered" evidence="46">
    <location>
        <begin position="435"/>
        <end position="460"/>
    </location>
</feature>
<dbReference type="Ensembl" id="ENSOKIT00005010820.1">
    <property type="protein sequence ID" value="ENSOKIP00005010163.1"/>
    <property type="gene ID" value="ENSOKIG00005004543.1"/>
</dbReference>
<keyword evidence="10 45" id="KW-0378">Hydrolase</keyword>
<dbReference type="PANTHER" id="PTHR11782:SF32">
    <property type="entry name" value="ECTONUCLEOSIDE TRIPHOSPHATE DIPHOSPHOHYDROLASE 1"/>
    <property type="match status" value="1"/>
</dbReference>
<comment type="subcellular location">
    <subcellularLocation>
        <location evidence="4">Membrane</location>
        <location evidence="4">Caveola</location>
    </subcellularLocation>
    <subcellularLocation>
        <location evidence="3">Membrane</location>
        <topology evidence="3">Multi-pass membrane protein</topology>
    </subcellularLocation>
</comment>
<keyword evidence="16" id="KW-1015">Disulfide bond</keyword>
<comment type="catalytic activity">
    <reaction evidence="40">
        <text>CTP + 2 H2O = CMP + 2 phosphate + 2 H(+)</text>
        <dbReference type="Rhea" id="RHEA:64908"/>
        <dbReference type="ChEBI" id="CHEBI:15377"/>
        <dbReference type="ChEBI" id="CHEBI:15378"/>
        <dbReference type="ChEBI" id="CHEBI:37563"/>
        <dbReference type="ChEBI" id="CHEBI:43474"/>
        <dbReference type="ChEBI" id="CHEBI:60377"/>
    </reaction>
    <physiologicalReaction direction="left-to-right" evidence="40">
        <dbReference type="Rhea" id="RHEA:64909"/>
    </physiologicalReaction>
</comment>
<evidence type="ECO:0000313" key="49">
    <source>
        <dbReference type="Proteomes" id="UP000694557"/>
    </source>
</evidence>
<evidence type="ECO:0000256" key="13">
    <source>
        <dbReference type="ARBA" id="ARBA00022842"/>
    </source>
</evidence>
<keyword evidence="13" id="KW-0460">Magnesium</keyword>
<comment type="catalytic activity">
    <reaction evidence="31">
        <text>IDP + H2O = IMP + phosphate + H(+)</text>
        <dbReference type="Rhea" id="RHEA:35207"/>
        <dbReference type="ChEBI" id="CHEBI:15377"/>
        <dbReference type="ChEBI" id="CHEBI:15378"/>
        <dbReference type="ChEBI" id="CHEBI:43474"/>
        <dbReference type="ChEBI" id="CHEBI:58053"/>
        <dbReference type="ChEBI" id="CHEBI:58280"/>
    </reaction>
    <physiologicalReaction direction="left-to-right" evidence="31">
        <dbReference type="Rhea" id="RHEA:35208"/>
    </physiologicalReaction>
</comment>
<keyword evidence="15 47" id="KW-0472">Membrane</keyword>
<evidence type="ECO:0000256" key="43">
    <source>
        <dbReference type="PIRSR" id="PIRSR600407-1"/>
    </source>
</evidence>
<evidence type="ECO:0000256" key="23">
    <source>
        <dbReference type="ARBA" id="ARBA00044314"/>
    </source>
</evidence>
<evidence type="ECO:0000256" key="15">
    <source>
        <dbReference type="ARBA" id="ARBA00023136"/>
    </source>
</evidence>
<evidence type="ECO:0000256" key="8">
    <source>
        <dbReference type="ARBA" id="ARBA00022692"/>
    </source>
</evidence>
<evidence type="ECO:0000256" key="35">
    <source>
        <dbReference type="ARBA" id="ARBA00049104"/>
    </source>
</evidence>
<comment type="catalytic activity">
    <reaction evidence="39">
        <text>GTP + 2 H2O = GMP + 2 phosphate + 2 H(+)</text>
        <dbReference type="Rhea" id="RHEA:64904"/>
        <dbReference type="ChEBI" id="CHEBI:15377"/>
        <dbReference type="ChEBI" id="CHEBI:15378"/>
        <dbReference type="ChEBI" id="CHEBI:37565"/>
        <dbReference type="ChEBI" id="CHEBI:43474"/>
        <dbReference type="ChEBI" id="CHEBI:58115"/>
    </reaction>
    <physiologicalReaction direction="left-to-right" evidence="39">
        <dbReference type="Rhea" id="RHEA:64905"/>
    </physiologicalReaction>
</comment>
<comment type="subunit">
    <text evidence="6">Homodimer; disulfide-linked.</text>
</comment>
<comment type="catalytic activity">
    <reaction evidence="29">
        <text>CDP + H2O = CMP + phosphate + H(+)</text>
        <dbReference type="Rhea" id="RHEA:64880"/>
        <dbReference type="ChEBI" id="CHEBI:15377"/>
        <dbReference type="ChEBI" id="CHEBI:15378"/>
        <dbReference type="ChEBI" id="CHEBI:43474"/>
        <dbReference type="ChEBI" id="CHEBI:58069"/>
        <dbReference type="ChEBI" id="CHEBI:60377"/>
    </reaction>
    <physiologicalReaction direction="left-to-right" evidence="29">
        <dbReference type="Rhea" id="RHEA:64881"/>
    </physiologicalReaction>
</comment>
<comment type="cofactor">
    <cofactor evidence="1">
        <name>Ca(2+)</name>
        <dbReference type="ChEBI" id="CHEBI:29108"/>
    </cofactor>
</comment>
<dbReference type="Gene3D" id="3.30.420.40">
    <property type="match status" value="1"/>
</dbReference>
<dbReference type="GeneTree" id="ENSGT01150000286965"/>
<evidence type="ECO:0000256" key="36">
    <source>
        <dbReference type="ARBA" id="ARBA00049117"/>
    </source>
</evidence>
<evidence type="ECO:0000256" key="3">
    <source>
        <dbReference type="ARBA" id="ARBA00004141"/>
    </source>
</evidence>
<dbReference type="GO" id="GO:0004382">
    <property type="term" value="F:GDP phosphatase activity"/>
    <property type="evidence" value="ECO:0007669"/>
    <property type="project" value="TreeGrafter"/>
</dbReference>
<proteinExistence type="inferred from homology"/>
<comment type="catalytic activity">
    <reaction evidence="28">
        <text>a ribonucleoside 5'-triphosphate + H2O = a ribonucleoside 5'-diphosphate + phosphate + H(+)</text>
        <dbReference type="Rhea" id="RHEA:23680"/>
        <dbReference type="ChEBI" id="CHEBI:15377"/>
        <dbReference type="ChEBI" id="CHEBI:15378"/>
        <dbReference type="ChEBI" id="CHEBI:43474"/>
        <dbReference type="ChEBI" id="CHEBI:57930"/>
        <dbReference type="ChEBI" id="CHEBI:61557"/>
    </reaction>
    <physiologicalReaction direction="left-to-right" evidence="28">
        <dbReference type="Rhea" id="RHEA:23681"/>
    </physiologicalReaction>
</comment>
<comment type="catalytic activity">
    <reaction evidence="33">
        <text>ATP + H2O = ADP + phosphate + H(+)</text>
        <dbReference type="Rhea" id="RHEA:13065"/>
        <dbReference type="ChEBI" id="CHEBI:15377"/>
        <dbReference type="ChEBI" id="CHEBI:15378"/>
        <dbReference type="ChEBI" id="CHEBI:30616"/>
        <dbReference type="ChEBI" id="CHEBI:43474"/>
        <dbReference type="ChEBI" id="CHEBI:456216"/>
    </reaction>
    <physiologicalReaction direction="left-to-right" evidence="33">
        <dbReference type="Rhea" id="RHEA:13066"/>
    </physiologicalReaction>
</comment>
<feature type="binding site" evidence="44">
    <location>
        <begin position="202"/>
        <end position="206"/>
    </location>
    <ligand>
        <name>ATP</name>
        <dbReference type="ChEBI" id="CHEBI:30616"/>
    </ligand>
</feature>
<evidence type="ECO:0000256" key="16">
    <source>
        <dbReference type="ARBA" id="ARBA00023157"/>
    </source>
</evidence>
<evidence type="ECO:0000256" key="30">
    <source>
        <dbReference type="ARBA" id="ARBA00048153"/>
    </source>
</evidence>
<protein>
    <recommendedName>
        <fullName evidence="18">Ectonucleoside triphosphate diphosphohydrolase 1</fullName>
        <ecNumber evidence="7">3.6.1.5</ecNumber>
    </recommendedName>
    <alternativeName>
        <fullName evidence="23">ATP diphosphohydrolase</fullName>
    </alternativeName>
    <alternativeName>
        <fullName evidence="20">Ecto-ATP diphosphohydrolase 1</fullName>
    </alternativeName>
    <alternativeName>
        <fullName evidence="21">Ecto-apyrase</fullName>
    </alternativeName>
    <alternativeName>
        <fullName evidence="19">Lymphoid cell activation antigen</fullName>
    </alternativeName>
    <alternativeName>
        <fullName evidence="22">Nucleoside triphosphate diphosphohydrolase 1</fullName>
    </alternativeName>
</protein>
<evidence type="ECO:0000256" key="37">
    <source>
        <dbReference type="ARBA" id="ARBA00049189"/>
    </source>
</evidence>
<evidence type="ECO:0000256" key="10">
    <source>
        <dbReference type="ARBA" id="ARBA00022801"/>
    </source>
</evidence>
<evidence type="ECO:0000256" key="21">
    <source>
        <dbReference type="ARBA" id="ARBA00042196"/>
    </source>
</evidence>
<evidence type="ECO:0000256" key="39">
    <source>
        <dbReference type="ARBA" id="ARBA00049333"/>
    </source>
</evidence>
<evidence type="ECO:0000256" key="44">
    <source>
        <dbReference type="PIRSR" id="PIRSR600407-2"/>
    </source>
</evidence>
<dbReference type="Pfam" id="PF01150">
    <property type="entry name" value="GDA1_CD39"/>
    <property type="match status" value="1"/>
</dbReference>
<evidence type="ECO:0000256" key="12">
    <source>
        <dbReference type="ARBA" id="ARBA00022840"/>
    </source>
</evidence>
<evidence type="ECO:0000256" key="17">
    <source>
        <dbReference type="ARBA" id="ARBA00023180"/>
    </source>
</evidence>
<comment type="similarity">
    <text evidence="5 45">Belongs to the GDA1/CD39 NTPase family.</text>
</comment>
<keyword evidence="17" id="KW-0325">Glycoprotein</keyword>
<evidence type="ECO:0000256" key="20">
    <source>
        <dbReference type="ARBA" id="ARBA00042147"/>
    </source>
</evidence>
<comment type="catalytic activity">
    <reaction evidence="25">
        <text>a ribonucleoside 5'-triphosphate + 2 H2O = a ribonucleoside 5'-phosphate + 2 phosphate + 2 H(+)</text>
        <dbReference type="Rhea" id="RHEA:36795"/>
        <dbReference type="ChEBI" id="CHEBI:15377"/>
        <dbReference type="ChEBI" id="CHEBI:15378"/>
        <dbReference type="ChEBI" id="CHEBI:43474"/>
        <dbReference type="ChEBI" id="CHEBI:58043"/>
        <dbReference type="ChEBI" id="CHEBI:61557"/>
        <dbReference type="EC" id="3.6.1.5"/>
    </reaction>
    <physiologicalReaction direction="left-to-right" evidence="25">
        <dbReference type="Rhea" id="RHEA:36796"/>
    </physiologicalReaction>
</comment>
<keyword evidence="9 44" id="KW-0547">Nucleotide-binding</keyword>
<evidence type="ECO:0000256" key="9">
    <source>
        <dbReference type="ARBA" id="ARBA00022741"/>
    </source>
</evidence>
<comment type="catalytic activity">
    <reaction evidence="36">
        <text>GTP + H2O = GDP + phosphate + H(+)</text>
        <dbReference type="Rhea" id="RHEA:19669"/>
        <dbReference type="ChEBI" id="CHEBI:15377"/>
        <dbReference type="ChEBI" id="CHEBI:15378"/>
        <dbReference type="ChEBI" id="CHEBI:37565"/>
        <dbReference type="ChEBI" id="CHEBI:43474"/>
        <dbReference type="ChEBI" id="CHEBI:58189"/>
    </reaction>
    <physiologicalReaction direction="left-to-right" evidence="36">
        <dbReference type="Rhea" id="RHEA:19670"/>
    </physiologicalReaction>
</comment>
<evidence type="ECO:0000256" key="19">
    <source>
        <dbReference type="ARBA" id="ARBA00041335"/>
    </source>
</evidence>
<accession>A0A8C7CQR3</accession>
<evidence type="ECO:0000256" key="5">
    <source>
        <dbReference type="ARBA" id="ARBA00009283"/>
    </source>
</evidence>
<evidence type="ECO:0000256" key="40">
    <source>
        <dbReference type="ARBA" id="ARBA00049373"/>
    </source>
</evidence>
<evidence type="ECO:0000256" key="24">
    <source>
        <dbReference type="ARBA" id="ARBA00045877"/>
    </source>
</evidence>
<comment type="catalytic activity">
    <reaction evidence="34">
        <text>a ribonucleoside 5'-diphosphate + H2O = a ribonucleoside 5'-phosphate + phosphate + H(+)</text>
        <dbReference type="Rhea" id="RHEA:36799"/>
        <dbReference type="ChEBI" id="CHEBI:15377"/>
        <dbReference type="ChEBI" id="CHEBI:15378"/>
        <dbReference type="ChEBI" id="CHEBI:43474"/>
        <dbReference type="ChEBI" id="CHEBI:57930"/>
        <dbReference type="ChEBI" id="CHEBI:58043"/>
    </reaction>
    <physiologicalReaction direction="left-to-right" evidence="34">
        <dbReference type="Rhea" id="RHEA:36800"/>
    </physiologicalReaction>
</comment>
<evidence type="ECO:0000256" key="29">
    <source>
        <dbReference type="ARBA" id="ARBA00048136"/>
    </source>
</evidence>
<feature type="compositionally biased region" description="Polar residues" evidence="46">
    <location>
        <begin position="446"/>
        <end position="457"/>
    </location>
</feature>
<evidence type="ECO:0000256" key="42">
    <source>
        <dbReference type="ARBA" id="ARBA00049526"/>
    </source>
</evidence>
<evidence type="ECO:0000256" key="31">
    <source>
        <dbReference type="ARBA" id="ARBA00048279"/>
    </source>
</evidence>
<evidence type="ECO:0000256" key="47">
    <source>
        <dbReference type="SAM" id="Phobius"/>
    </source>
</evidence>
<dbReference type="GO" id="GO:0005524">
    <property type="term" value="F:ATP binding"/>
    <property type="evidence" value="ECO:0007669"/>
    <property type="project" value="UniProtKB-KW"/>
</dbReference>
<keyword evidence="8 47" id="KW-0812">Transmembrane</keyword>
<evidence type="ECO:0000313" key="48">
    <source>
        <dbReference type="Ensembl" id="ENSOKIP00005010163.1"/>
    </source>
</evidence>
<evidence type="ECO:0000256" key="11">
    <source>
        <dbReference type="ARBA" id="ARBA00022837"/>
    </source>
</evidence>
<evidence type="ECO:0000256" key="32">
    <source>
        <dbReference type="ARBA" id="ARBA00048517"/>
    </source>
</evidence>
<gene>
    <name evidence="48" type="primary">ENTPD1</name>
</gene>
<reference evidence="48" key="1">
    <citation type="submission" date="2025-08" db="UniProtKB">
        <authorList>
            <consortium name="Ensembl"/>
        </authorList>
    </citation>
    <scope>IDENTIFICATION</scope>
</reference>
<evidence type="ECO:0000256" key="41">
    <source>
        <dbReference type="ARBA" id="ARBA00049502"/>
    </source>
</evidence>
<comment type="catalytic activity">
    <reaction evidence="30">
        <text>GDP + H2O = GMP + phosphate + H(+)</text>
        <dbReference type="Rhea" id="RHEA:22156"/>
        <dbReference type="ChEBI" id="CHEBI:15377"/>
        <dbReference type="ChEBI" id="CHEBI:15378"/>
        <dbReference type="ChEBI" id="CHEBI:43474"/>
        <dbReference type="ChEBI" id="CHEBI:58115"/>
        <dbReference type="ChEBI" id="CHEBI:58189"/>
    </reaction>
    <physiologicalReaction direction="left-to-right" evidence="30">
        <dbReference type="Rhea" id="RHEA:22157"/>
    </physiologicalReaction>
</comment>
<dbReference type="GO" id="GO:0005901">
    <property type="term" value="C:caveola"/>
    <property type="evidence" value="ECO:0007669"/>
    <property type="project" value="UniProtKB-SubCell"/>
</dbReference>
<keyword evidence="14 47" id="KW-1133">Transmembrane helix</keyword>
<comment type="catalytic activity">
    <reaction evidence="38">
        <text>UTP + 2 H2O = UMP + 2 phosphate + 2 H(+)</text>
        <dbReference type="Rhea" id="RHEA:64896"/>
        <dbReference type="ChEBI" id="CHEBI:15377"/>
        <dbReference type="ChEBI" id="CHEBI:15378"/>
        <dbReference type="ChEBI" id="CHEBI:43474"/>
        <dbReference type="ChEBI" id="CHEBI:46398"/>
        <dbReference type="ChEBI" id="CHEBI:57865"/>
    </reaction>
    <physiologicalReaction direction="left-to-right" evidence="38">
        <dbReference type="Rhea" id="RHEA:64897"/>
    </physiologicalReaction>
</comment>
<evidence type="ECO:0000256" key="27">
    <source>
        <dbReference type="ARBA" id="ARBA00047627"/>
    </source>
</evidence>
<dbReference type="FunFam" id="3.30.420.40:FF:000068">
    <property type="entry name" value="Ectonucleoside triphosphate diphosphohydrolase 1"/>
    <property type="match status" value="1"/>
</dbReference>
<dbReference type="EC" id="3.6.1.5" evidence="7"/>
<dbReference type="Proteomes" id="UP000694557">
    <property type="component" value="Unassembled WGS sequence"/>
</dbReference>
<evidence type="ECO:0000256" key="26">
    <source>
        <dbReference type="ARBA" id="ARBA00047358"/>
    </source>
</evidence>
<dbReference type="PROSITE" id="PS01238">
    <property type="entry name" value="GDA1_CD39_NTPASE"/>
    <property type="match status" value="1"/>
</dbReference>
<comment type="cofactor">
    <cofactor evidence="2">
        <name>Mg(2+)</name>
        <dbReference type="ChEBI" id="CHEBI:18420"/>
    </cofactor>
</comment>
<evidence type="ECO:0000256" key="1">
    <source>
        <dbReference type="ARBA" id="ARBA00001913"/>
    </source>
</evidence>
<evidence type="ECO:0000256" key="4">
    <source>
        <dbReference type="ARBA" id="ARBA00004345"/>
    </source>
</evidence>
<feature type="active site" description="Proton acceptor" evidence="43">
    <location>
        <position position="173"/>
    </location>
</feature>